<evidence type="ECO:0000313" key="3">
    <source>
        <dbReference type="EMBL" id="MBB4173420.1"/>
    </source>
</evidence>
<sequence length="355" mass="39680">MTGDTTDGTPAWIKAVSADQLDAFVDWVDQTGGLEQPGFDAIQQTFVYQPATQVDQDLDPFSDAYFDQMLSLYAELSGRILNQETGELTRFDMADHVPHTNPYASDNVSMMARHVNAITAAICRADLPAGARVADLGCGWGMTSEILSFCGSDVTAVDINADFVALVRARAARLSNGIDVVQSNFDELSLPQNYDAVFFYECMHHAVKPWETLEQVAGFLKPDGKVFFAGEPINTLWWRNWGLRLDASAVYCIRKHGWFESGWSPEFLHQMFERMGWSLTLHPHVGLNGGDIGVARRGVVKRVPQEPPVVEQDSSEADHLRAALAQAEQQRDHARRYPWKYLRGAWEQRSIGGKR</sequence>
<evidence type="ECO:0000313" key="4">
    <source>
        <dbReference type="Proteomes" id="UP000565745"/>
    </source>
</evidence>
<reference evidence="3 4" key="1">
    <citation type="submission" date="2020-08" db="EMBL/GenBank/DDBJ databases">
        <title>Genomic Encyclopedia of Type Strains, Phase IV (KMG-IV): sequencing the most valuable type-strain genomes for metagenomic binning, comparative biology and taxonomic classification.</title>
        <authorList>
            <person name="Goeker M."/>
        </authorList>
    </citation>
    <scope>NUCLEOTIDE SEQUENCE [LARGE SCALE GENOMIC DNA]</scope>
    <source>
        <strain evidence="3 4">DSM 101015</strain>
    </source>
</reference>
<dbReference type="AlphaFoldDB" id="A0A7W6Q2U3"/>
<dbReference type="PANTHER" id="PTHR43861">
    <property type="entry name" value="TRANS-ACONITATE 2-METHYLTRANSFERASE-RELATED"/>
    <property type="match status" value="1"/>
</dbReference>
<evidence type="ECO:0000256" key="1">
    <source>
        <dbReference type="SAM" id="Coils"/>
    </source>
</evidence>
<dbReference type="GO" id="GO:0032259">
    <property type="term" value="P:methylation"/>
    <property type="evidence" value="ECO:0007669"/>
    <property type="project" value="UniProtKB-KW"/>
</dbReference>
<keyword evidence="3" id="KW-0808">Transferase</keyword>
<dbReference type="Gene3D" id="3.40.50.150">
    <property type="entry name" value="Vaccinia Virus protein VP39"/>
    <property type="match status" value="1"/>
</dbReference>
<dbReference type="RefSeq" id="WP_052836075.1">
    <property type="nucleotide sequence ID" value="NZ_JACIFU010000001.1"/>
</dbReference>
<organism evidence="3 4">
    <name type="scientific">Sulfitobacter noctilucicola</name>
    <dbReference type="NCBI Taxonomy" id="1342301"/>
    <lineage>
        <taxon>Bacteria</taxon>
        <taxon>Pseudomonadati</taxon>
        <taxon>Pseudomonadota</taxon>
        <taxon>Alphaproteobacteria</taxon>
        <taxon>Rhodobacterales</taxon>
        <taxon>Roseobacteraceae</taxon>
        <taxon>Sulfitobacter</taxon>
    </lineage>
</organism>
<accession>A0A7W6Q2U3</accession>
<dbReference type="PANTHER" id="PTHR43861:SF1">
    <property type="entry name" value="TRANS-ACONITATE 2-METHYLTRANSFERASE"/>
    <property type="match status" value="1"/>
</dbReference>
<dbReference type="OrthoDB" id="9804312at2"/>
<keyword evidence="3" id="KW-0489">Methyltransferase</keyword>
<dbReference type="GO" id="GO:0008757">
    <property type="term" value="F:S-adenosylmethionine-dependent methyltransferase activity"/>
    <property type="evidence" value="ECO:0007669"/>
    <property type="project" value="InterPro"/>
</dbReference>
<comment type="caution">
    <text evidence="3">The sequence shown here is derived from an EMBL/GenBank/DDBJ whole genome shotgun (WGS) entry which is preliminary data.</text>
</comment>
<feature type="coiled-coil region" evidence="1">
    <location>
        <begin position="310"/>
        <end position="337"/>
    </location>
</feature>
<gene>
    <name evidence="3" type="ORF">GGR93_001181</name>
</gene>
<dbReference type="Pfam" id="PF08241">
    <property type="entry name" value="Methyltransf_11"/>
    <property type="match status" value="1"/>
</dbReference>
<keyword evidence="1" id="KW-0175">Coiled coil</keyword>
<proteinExistence type="predicted"/>
<dbReference type="EMBL" id="JACIFU010000001">
    <property type="protein sequence ID" value="MBB4173420.1"/>
    <property type="molecule type" value="Genomic_DNA"/>
</dbReference>
<dbReference type="InterPro" id="IPR029063">
    <property type="entry name" value="SAM-dependent_MTases_sf"/>
</dbReference>
<name>A0A7W6Q2U3_9RHOB</name>
<keyword evidence="4" id="KW-1185">Reference proteome</keyword>
<dbReference type="SUPFAM" id="SSF53335">
    <property type="entry name" value="S-adenosyl-L-methionine-dependent methyltransferases"/>
    <property type="match status" value="1"/>
</dbReference>
<dbReference type="CDD" id="cd02440">
    <property type="entry name" value="AdoMet_MTases"/>
    <property type="match status" value="1"/>
</dbReference>
<dbReference type="Proteomes" id="UP000565745">
    <property type="component" value="Unassembled WGS sequence"/>
</dbReference>
<protein>
    <submittedName>
        <fullName evidence="3">2-polyprenyl-3-methyl-5-hydroxy-6-metoxy-1, 4-benzoquinol methylase</fullName>
    </submittedName>
</protein>
<evidence type="ECO:0000259" key="2">
    <source>
        <dbReference type="Pfam" id="PF08241"/>
    </source>
</evidence>
<feature type="domain" description="Methyltransferase type 11" evidence="2">
    <location>
        <begin position="135"/>
        <end position="228"/>
    </location>
</feature>
<dbReference type="InterPro" id="IPR013216">
    <property type="entry name" value="Methyltransf_11"/>
</dbReference>